<dbReference type="InParanoid" id="A0A5J5F1X1"/>
<evidence type="ECO:0000313" key="2">
    <source>
        <dbReference type="EMBL" id="KAA8909967.1"/>
    </source>
</evidence>
<keyword evidence="3" id="KW-1185">Reference proteome</keyword>
<evidence type="ECO:0000256" key="1">
    <source>
        <dbReference type="SAM" id="Phobius"/>
    </source>
</evidence>
<dbReference type="Proteomes" id="UP000326924">
    <property type="component" value="Unassembled WGS sequence"/>
</dbReference>
<keyword evidence="1" id="KW-0472">Membrane</keyword>
<dbReference type="OrthoDB" id="5353557at2759"/>
<protein>
    <submittedName>
        <fullName evidence="2">Uncharacterized protein</fullName>
    </submittedName>
</protein>
<sequence length="80" mass="9502">MLELYIPMRAGIGSLSLSLLPTLFFSTSSVRFFFFFFFFVFLPLQDDVYTYFFSQWPTCCGDPFFFMFYGWLVGWLPGHL</sequence>
<accession>A0A5J5F1X1</accession>
<feature type="transmembrane region" description="Helical" evidence="1">
    <location>
        <begin position="20"/>
        <end position="44"/>
    </location>
</feature>
<dbReference type="AlphaFoldDB" id="A0A5J5F1X1"/>
<feature type="transmembrane region" description="Helical" evidence="1">
    <location>
        <begin position="56"/>
        <end position="76"/>
    </location>
</feature>
<proteinExistence type="predicted"/>
<dbReference type="EMBL" id="VXIS01000052">
    <property type="protein sequence ID" value="KAA8909967.1"/>
    <property type="molecule type" value="Genomic_DNA"/>
</dbReference>
<keyword evidence="1" id="KW-0812">Transmembrane</keyword>
<reference evidence="2 3" key="1">
    <citation type="submission" date="2019-09" db="EMBL/GenBank/DDBJ databases">
        <title>Draft genome of the ectomycorrhizal ascomycete Sphaerosporella brunnea.</title>
        <authorList>
            <consortium name="DOE Joint Genome Institute"/>
            <person name="Benucci G.M."/>
            <person name="Marozzi G."/>
            <person name="Antonielli L."/>
            <person name="Sanchez S."/>
            <person name="Marco P."/>
            <person name="Wang X."/>
            <person name="Falini L.B."/>
            <person name="Barry K."/>
            <person name="Haridas S."/>
            <person name="Lipzen A."/>
            <person name="Labutti K."/>
            <person name="Grigoriev I.V."/>
            <person name="Murat C."/>
            <person name="Martin F."/>
            <person name="Albertini E."/>
            <person name="Donnini D."/>
            <person name="Bonito G."/>
        </authorList>
    </citation>
    <scope>NUCLEOTIDE SEQUENCE [LARGE SCALE GENOMIC DNA]</scope>
    <source>
        <strain evidence="2 3">Sb_GMNB300</strain>
    </source>
</reference>
<name>A0A5J5F1X1_9PEZI</name>
<organism evidence="2 3">
    <name type="scientific">Sphaerosporella brunnea</name>
    <dbReference type="NCBI Taxonomy" id="1250544"/>
    <lineage>
        <taxon>Eukaryota</taxon>
        <taxon>Fungi</taxon>
        <taxon>Dikarya</taxon>
        <taxon>Ascomycota</taxon>
        <taxon>Pezizomycotina</taxon>
        <taxon>Pezizomycetes</taxon>
        <taxon>Pezizales</taxon>
        <taxon>Pyronemataceae</taxon>
        <taxon>Sphaerosporella</taxon>
    </lineage>
</organism>
<comment type="caution">
    <text evidence="2">The sequence shown here is derived from an EMBL/GenBank/DDBJ whole genome shotgun (WGS) entry which is preliminary data.</text>
</comment>
<gene>
    <name evidence="2" type="ORF">FN846DRAFT_940953</name>
</gene>
<evidence type="ECO:0000313" key="3">
    <source>
        <dbReference type="Proteomes" id="UP000326924"/>
    </source>
</evidence>
<keyword evidence="1" id="KW-1133">Transmembrane helix</keyword>